<accession>A0A8X6U2C3</accession>
<protein>
    <submittedName>
        <fullName evidence="1">Uncharacterized protein</fullName>
    </submittedName>
</protein>
<organism evidence="1 2">
    <name type="scientific">Nephila pilipes</name>
    <name type="common">Giant wood spider</name>
    <name type="synonym">Nephila maculata</name>
    <dbReference type="NCBI Taxonomy" id="299642"/>
    <lineage>
        <taxon>Eukaryota</taxon>
        <taxon>Metazoa</taxon>
        <taxon>Ecdysozoa</taxon>
        <taxon>Arthropoda</taxon>
        <taxon>Chelicerata</taxon>
        <taxon>Arachnida</taxon>
        <taxon>Araneae</taxon>
        <taxon>Araneomorphae</taxon>
        <taxon>Entelegynae</taxon>
        <taxon>Araneoidea</taxon>
        <taxon>Nephilidae</taxon>
        <taxon>Nephila</taxon>
    </lineage>
</organism>
<gene>
    <name evidence="1" type="ORF">NPIL_395201</name>
</gene>
<proteinExistence type="predicted"/>
<dbReference type="AlphaFoldDB" id="A0A8X6U2C3"/>
<comment type="caution">
    <text evidence="1">The sequence shown here is derived from an EMBL/GenBank/DDBJ whole genome shotgun (WGS) entry which is preliminary data.</text>
</comment>
<dbReference type="Proteomes" id="UP000887013">
    <property type="component" value="Unassembled WGS sequence"/>
</dbReference>
<keyword evidence="2" id="KW-1185">Reference proteome</keyword>
<reference evidence="1" key="1">
    <citation type="submission" date="2020-08" db="EMBL/GenBank/DDBJ databases">
        <title>Multicomponent nature underlies the extraordinary mechanical properties of spider dragline silk.</title>
        <authorList>
            <person name="Kono N."/>
            <person name="Nakamura H."/>
            <person name="Mori M."/>
            <person name="Yoshida Y."/>
            <person name="Ohtoshi R."/>
            <person name="Malay A.D."/>
            <person name="Moran D.A.P."/>
            <person name="Tomita M."/>
            <person name="Numata K."/>
            <person name="Arakawa K."/>
        </authorList>
    </citation>
    <scope>NUCLEOTIDE SEQUENCE</scope>
</reference>
<sequence>IGFYVGGGKGQPFFNITEENRCAAGLGIKNVGEQVQ</sequence>
<evidence type="ECO:0000313" key="2">
    <source>
        <dbReference type="Proteomes" id="UP000887013"/>
    </source>
</evidence>
<name>A0A8X6U2C3_NEPPI</name>
<evidence type="ECO:0000313" key="1">
    <source>
        <dbReference type="EMBL" id="GFT68006.1"/>
    </source>
</evidence>
<feature type="non-terminal residue" evidence="1">
    <location>
        <position position="1"/>
    </location>
</feature>
<dbReference type="EMBL" id="BMAW01069224">
    <property type="protein sequence ID" value="GFT68006.1"/>
    <property type="molecule type" value="Genomic_DNA"/>
</dbReference>